<evidence type="ECO:0000313" key="11">
    <source>
        <dbReference type="Proteomes" id="UP000094527"/>
    </source>
</evidence>
<feature type="binding site" evidence="6">
    <location>
        <begin position="136"/>
        <end position="141"/>
    </location>
    <ligand>
        <name>ATP</name>
        <dbReference type="ChEBI" id="CHEBI:30616"/>
    </ligand>
</feature>
<dbReference type="FunFam" id="2.40.30.330:FF:000001">
    <property type="entry name" value="Protein CLP1 homolog"/>
    <property type="match status" value="1"/>
</dbReference>
<feature type="domain" description="Clp1 N-terminal" evidence="8">
    <location>
        <begin position="27"/>
        <end position="119"/>
    </location>
</feature>
<dbReference type="OMA" id="VQYVNCH"/>
<dbReference type="InterPro" id="IPR032319">
    <property type="entry name" value="CLP1_P"/>
</dbReference>
<sequence>MHTILIMADEKADDGAGSGEQIQEFKLGPDEELRFEVEGIKGQVTTAIMQEGMAEVFGTEMVRGREYQFGPGTKMAIFTYHGCAIVLKGKTEFAYVAKETPMIMYLNAHAALETMRRTAESEGKRGPIVAIVGPQDVGKSTLSRLLINYAVRLGRRPIYVDLDVGQGSISVPSTVGAMLIERPASIESGFIQQAPLAYFFGHTSPQANIPLYNLLVSKLAETVHERMESNRKAKASGAIINTCGWVKAEGYRCITHIAQAFEVDVIMVLDQERLYNELSRDMPPFVKVVFLPKSGGVVERSGSQRHESRDTRIREYFYGKPPAQTFHPHSFQVKLSDAKIFKIGAPAVPQSCMPLGMKGDETRTKLVAVTPTAPALVHRLLAVSFATDETQDEATKTNVAGFVCVTDVDLEKGRMTVLSPQPSPLPKTLLFLSEIQFMDNQ</sequence>
<evidence type="ECO:0000256" key="1">
    <source>
        <dbReference type="ARBA" id="ARBA00004123"/>
    </source>
</evidence>
<evidence type="ECO:0000256" key="6">
    <source>
        <dbReference type="HAMAP-Rule" id="MF_03035"/>
    </source>
</evidence>
<feature type="binding site" evidence="6">
    <location>
        <position position="32"/>
    </location>
    <ligand>
        <name>ATP</name>
        <dbReference type="ChEBI" id="CHEBI:30616"/>
    </ligand>
</feature>
<dbReference type="Gene3D" id="3.40.50.300">
    <property type="entry name" value="P-loop containing nucleotide triphosphate hydrolases"/>
    <property type="match status" value="1"/>
</dbReference>
<dbReference type="Gene3D" id="2.40.30.330">
    <property type="entry name" value="Pre-mRNA cleavage complex subunit Clp1, C-terminal domain"/>
    <property type="match status" value="1"/>
</dbReference>
<dbReference type="FunFam" id="3.40.50.300:FF:000454">
    <property type="entry name" value="Protein CLP1 homolog"/>
    <property type="match status" value="1"/>
</dbReference>
<dbReference type="PANTHER" id="PTHR12755:SF6">
    <property type="entry name" value="POLYRIBONUCLEOTIDE 5'-HYDROXYL-KINASE CLP1"/>
    <property type="match status" value="1"/>
</dbReference>
<dbReference type="InterPro" id="IPR027417">
    <property type="entry name" value="P-loop_NTPase"/>
</dbReference>
<dbReference type="FunFam" id="2.60.120.1030:FF:000001">
    <property type="entry name" value="Protein CLP1 homolog 5"/>
    <property type="match status" value="1"/>
</dbReference>
<dbReference type="Pfam" id="PF16573">
    <property type="entry name" value="CLP1_N"/>
    <property type="match status" value="1"/>
</dbReference>
<dbReference type="InterPro" id="IPR032324">
    <property type="entry name" value="Clp1_N"/>
</dbReference>
<feature type="domain" description="Clp1 C-terminal" evidence="7">
    <location>
        <begin position="327"/>
        <end position="439"/>
    </location>
</feature>
<dbReference type="Pfam" id="PF06807">
    <property type="entry name" value="Clp1"/>
    <property type="match status" value="1"/>
</dbReference>
<dbReference type="STRING" id="48709.A0A1D2NCD2"/>
<dbReference type="GO" id="GO:0007420">
    <property type="term" value="P:brain development"/>
    <property type="evidence" value="ECO:0007669"/>
    <property type="project" value="UniProtKB-ARBA"/>
</dbReference>
<comment type="caution">
    <text evidence="10">The sequence shown here is derived from an EMBL/GenBank/DDBJ whole genome shotgun (WGS) entry which is preliminary data.</text>
</comment>
<keyword evidence="4 6" id="KW-0067">ATP-binding</keyword>
<comment type="subcellular location">
    <subcellularLocation>
        <location evidence="1 6">Nucleus</location>
    </subcellularLocation>
</comment>
<dbReference type="GO" id="GO:0051731">
    <property type="term" value="F:polynucleotide 5'-hydroxyl-kinase activity"/>
    <property type="evidence" value="ECO:0007669"/>
    <property type="project" value="InterPro"/>
</dbReference>
<dbReference type="SUPFAM" id="SSF52540">
    <property type="entry name" value="P-loop containing nucleoside triphosphate hydrolases"/>
    <property type="match status" value="1"/>
</dbReference>
<dbReference type="GO" id="GO:0006388">
    <property type="term" value="P:tRNA splicing, via endonucleolytic cleavage and ligation"/>
    <property type="evidence" value="ECO:0007669"/>
    <property type="project" value="TreeGrafter"/>
</dbReference>
<keyword evidence="11" id="KW-1185">Reference proteome</keyword>
<evidence type="ECO:0000256" key="3">
    <source>
        <dbReference type="ARBA" id="ARBA00022741"/>
    </source>
</evidence>
<dbReference type="PANTHER" id="PTHR12755">
    <property type="entry name" value="CLEAVAGE/POLYADENYLATION FACTOR IA SUBUNIT CLP1P"/>
    <property type="match status" value="1"/>
</dbReference>
<evidence type="ECO:0000256" key="4">
    <source>
        <dbReference type="ARBA" id="ARBA00022840"/>
    </source>
</evidence>
<dbReference type="Pfam" id="PF16575">
    <property type="entry name" value="CLP1_P"/>
    <property type="match status" value="1"/>
</dbReference>
<dbReference type="GO" id="GO:0005849">
    <property type="term" value="C:mRNA cleavage factor complex"/>
    <property type="evidence" value="ECO:0007669"/>
    <property type="project" value="InterPro"/>
</dbReference>
<dbReference type="CDD" id="cd01983">
    <property type="entry name" value="SIMIBI"/>
    <property type="match status" value="1"/>
</dbReference>
<comment type="function">
    <text evidence="6">Required for endonucleolytic cleavage during polyadenylation-dependent pre-mRNA 3'-end formation.</text>
</comment>
<feature type="binding site" evidence="6">
    <location>
        <position position="74"/>
    </location>
    <ligand>
        <name>ATP</name>
        <dbReference type="ChEBI" id="CHEBI:30616"/>
    </ligand>
</feature>
<keyword evidence="5 6" id="KW-0539">Nucleus</keyword>
<name>A0A1D2NCD2_ORCCI</name>
<evidence type="ECO:0000259" key="8">
    <source>
        <dbReference type="Pfam" id="PF16573"/>
    </source>
</evidence>
<dbReference type="InterPro" id="IPR038238">
    <property type="entry name" value="Clp1_C_sf"/>
</dbReference>
<keyword evidence="2 6" id="KW-0507">mRNA processing</keyword>
<evidence type="ECO:0000256" key="2">
    <source>
        <dbReference type="ARBA" id="ARBA00022664"/>
    </source>
</evidence>
<dbReference type="AlphaFoldDB" id="A0A1D2NCD2"/>
<protein>
    <recommendedName>
        <fullName evidence="6">Protein CLP1 homolog</fullName>
    </recommendedName>
</protein>
<dbReference type="GO" id="GO:0031124">
    <property type="term" value="P:mRNA 3'-end processing"/>
    <property type="evidence" value="ECO:0007669"/>
    <property type="project" value="UniProtKB-UniRule"/>
</dbReference>
<dbReference type="InterPro" id="IPR045116">
    <property type="entry name" value="Clp1/Grc3"/>
</dbReference>
<gene>
    <name evidence="10" type="ORF">Ocin01_03781</name>
</gene>
<feature type="domain" description="Clp1 P-loop" evidence="9">
    <location>
        <begin position="133"/>
        <end position="319"/>
    </location>
</feature>
<accession>A0A1D2NCD2</accession>
<proteinExistence type="inferred from homology"/>
<dbReference type="OrthoDB" id="258143at2759"/>
<dbReference type="Gene3D" id="2.60.120.1030">
    <property type="entry name" value="Clp1, DNA binding domain"/>
    <property type="match status" value="1"/>
</dbReference>
<evidence type="ECO:0000259" key="7">
    <source>
        <dbReference type="Pfam" id="PF06807"/>
    </source>
</evidence>
<dbReference type="EMBL" id="LJIJ01000093">
    <property type="protein sequence ID" value="ODN02899.1"/>
    <property type="molecule type" value="Genomic_DNA"/>
</dbReference>
<dbReference type="GO" id="GO:0005524">
    <property type="term" value="F:ATP binding"/>
    <property type="evidence" value="ECO:0007669"/>
    <property type="project" value="UniProtKB-UniRule"/>
</dbReference>
<dbReference type="HAMAP" id="MF_03035">
    <property type="entry name" value="Clp1"/>
    <property type="match status" value="1"/>
</dbReference>
<evidence type="ECO:0000256" key="5">
    <source>
        <dbReference type="ARBA" id="ARBA00023242"/>
    </source>
</evidence>
<comment type="similarity">
    <text evidence="6">Belongs to the Clp1 family. Clp1 subfamily.</text>
</comment>
<dbReference type="Proteomes" id="UP000094527">
    <property type="component" value="Unassembled WGS sequence"/>
</dbReference>
<organism evidence="10 11">
    <name type="scientific">Orchesella cincta</name>
    <name type="common">Springtail</name>
    <name type="synonym">Podura cincta</name>
    <dbReference type="NCBI Taxonomy" id="48709"/>
    <lineage>
        <taxon>Eukaryota</taxon>
        <taxon>Metazoa</taxon>
        <taxon>Ecdysozoa</taxon>
        <taxon>Arthropoda</taxon>
        <taxon>Hexapoda</taxon>
        <taxon>Collembola</taxon>
        <taxon>Entomobryomorpha</taxon>
        <taxon>Entomobryoidea</taxon>
        <taxon>Orchesellidae</taxon>
        <taxon>Orchesellinae</taxon>
        <taxon>Orchesella</taxon>
    </lineage>
</organism>
<dbReference type="InterPro" id="IPR038239">
    <property type="entry name" value="Clp1_N_sf"/>
</dbReference>
<reference evidence="10 11" key="1">
    <citation type="journal article" date="2016" name="Genome Biol. Evol.">
        <title>Gene Family Evolution Reflects Adaptation to Soil Environmental Stressors in the Genome of the Collembolan Orchesella cincta.</title>
        <authorList>
            <person name="Faddeeva-Vakhrusheva A."/>
            <person name="Derks M.F."/>
            <person name="Anvar S.Y."/>
            <person name="Agamennone V."/>
            <person name="Suring W."/>
            <person name="Smit S."/>
            <person name="van Straalen N.M."/>
            <person name="Roelofs D."/>
        </authorList>
    </citation>
    <scope>NUCLEOTIDE SEQUENCE [LARGE SCALE GENOMIC DNA]</scope>
    <source>
        <tissue evidence="10">Mixed pool</tissue>
    </source>
</reference>
<evidence type="ECO:0000313" key="10">
    <source>
        <dbReference type="EMBL" id="ODN02899.1"/>
    </source>
</evidence>
<evidence type="ECO:0000259" key="9">
    <source>
        <dbReference type="Pfam" id="PF16575"/>
    </source>
</evidence>
<keyword evidence="3 6" id="KW-0547">Nucleotide-binding</keyword>
<dbReference type="InterPro" id="IPR010655">
    <property type="entry name" value="Clp1_C"/>
</dbReference>
<dbReference type="InterPro" id="IPR028606">
    <property type="entry name" value="Clp1"/>
</dbReference>